<evidence type="ECO:0000256" key="12">
    <source>
        <dbReference type="RuleBase" id="RU003357"/>
    </source>
</evidence>
<proteinExistence type="inferred from homology"/>
<keyword evidence="5 11" id="KW-0812">Transmembrane</keyword>
<dbReference type="InterPro" id="IPR012910">
    <property type="entry name" value="Plug_dom"/>
</dbReference>
<evidence type="ECO:0000256" key="10">
    <source>
        <dbReference type="ARBA" id="ARBA00023237"/>
    </source>
</evidence>
<evidence type="ECO:0000256" key="1">
    <source>
        <dbReference type="ARBA" id="ARBA00004571"/>
    </source>
</evidence>
<organism evidence="16 17">
    <name type="scientific">Aliikangiella coralliicola</name>
    <dbReference type="NCBI Taxonomy" id="2592383"/>
    <lineage>
        <taxon>Bacteria</taxon>
        <taxon>Pseudomonadati</taxon>
        <taxon>Pseudomonadota</taxon>
        <taxon>Gammaproteobacteria</taxon>
        <taxon>Oceanospirillales</taxon>
        <taxon>Pleioneaceae</taxon>
        <taxon>Aliikangiella</taxon>
    </lineage>
</organism>
<feature type="domain" description="TonB-dependent receptor-like beta-barrel" evidence="14">
    <location>
        <begin position="283"/>
        <end position="650"/>
    </location>
</feature>
<dbReference type="RefSeq" id="WP_142893318.1">
    <property type="nucleotide sequence ID" value="NZ_ML660163.1"/>
</dbReference>
<comment type="caution">
    <text evidence="16">The sequence shown here is derived from an EMBL/GenBank/DDBJ whole genome shotgun (WGS) entry which is preliminary data.</text>
</comment>
<evidence type="ECO:0000256" key="6">
    <source>
        <dbReference type="ARBA" id="ARBA00022729"/>
    </source>
</evidence>
<evidence type="ECO:0000256" key="11">
    <source>
        <dbReference type="PROSITE-ProRule" id="PRU01360"/>
    </source>
</evidence>
<dbReference type="PANTHER" id="PTHR30069">
    <property type="entry name" value="TONB-DEPENDENT OUTER MEMBRANE RECEPTOR"/>
    <property type="match status" value="1"/>
</dbReference>
<evidence type="ECO:0000256" key="13">
    <source>
        <dbReference type="SAM" id="SignalP"/>
    </source>
</evidence>
<evidence type="ECO:0000259" key="14">
    <source>
        <dbReference type="Pfam" id="PF00593"/>
    </source>
</evidence>
<gene>
    <name evidence="16" type="ORF">FLL46_09725</name>
</gene>
<dbReference type="InterPro" id="IPR039426">
    <property type="entry name" value="TonB-dep_rcpt-like"/>
</dbReference>
<dbReference type="InterPro" id="IPR000531">
    <property type="entry name" value="Beta-barrel_TonB"/>
</dbReference>
<dbReference type="GO" id="GO:0009279">
    <property type="term" value="C:cell outer membrane"/>
    <property type="evidence" value="ECO:0007669"/>
    <property type="project" value="UniProtKB-SubCell"/>
</dbReference>
<keyword evidence="17" id="KW-1185">Reference proteome</keyword>
<dbReference type="Pfam" id="PF07715">
    <property type="entry name" value="Plug"/>
    <property type="match status" value="1"/>
</dbReference>
<accession>A0A545UF24</accession>
<keyword evidence="3 11" id="KW-0813">Transport</keyword>
<evidence type="ECO:0000256" key="3">
    <source>
        <dbReference type="ARBA" id="ARBA00022448"/>
    </source>
</evidence>
<evidence type="ECO:0000313" key="16">
    <source>
        <dbReference type="EMBL" id="TQV88077.1"/>
    </source>
</evidence>
<dbReference type="InterPro" id="IPR036942">
    <property type="entry name" value="Beta-barrel_TonB_sf"/>
</dbReference>
<reference evidence="16 17" key="1">
    <citation type="submission" date="2019-07" db="EMBL/GenBank/DDBJ databases">
        <title>Draft genome for Aliikangiella sp. M105.</title>
        <authorList>
            <person name="Wang G."/>
        </authorList>
    </citation>
    <scope>NUCLEOTIDE SEQUENCE [LARGE SCALE GENOMIC DNA]</scope>
    <source>
        <strain evidence="16 17">M105</strain>
    </source>
</reference>
<keyword evidence="9 16" id="KW-0675">Receptor</keyword>
<sequence length="683" mass="76347">MLAVIKKASLLLMLSGPFFEVVADDLEDQEMANLLALLEEETELATQSKMNADYVPGMVTILHGKRLQSYGVSTVMDALNQVAGFYSSVNNVGDPVAIVRGVGTSLNASNIKILINGVAVNRPVDASADWALRLPINQVDRIEIIRGPGSALYGEYAFSGVVNIITREDNGVGLKLGSYQSKQGDVLYHRTFNTGAQLSVNLSVWDRDNSGLTTNEDSFAARGLGHSPGFIYDHEQGQVLFAAASHHGYEVQLQLADVERGGWYGDTAVLPMDLEPREEKVSMFQVKKEWEINNDLQLAASLSNLQTDFKFATILPIPAGIDPPGPPPPIVIERFRQGGNADTTNRFGLNLHWSASDQHKLFVELNHVRNKVDSAFDLLYALGEPPVINPPDRTNVIAGSTRRITSVTLQDQWQVNEQLELTLGARYDDYNDWGSNTSPRLAAVWRVKDNHIFKAQYAEAFRPPTMEELYPGPRTFPGAENTSLDQESLRSSELAYIYRNAFFSFHATLFDTKVEDLIEFVIQPPGPPVWLNRGEIDTMGLELEWRQKFERHWDWFANLSYVDAEDRLDLDGKMTGSVNWLLNLGVDWQATADTRHALRLHYVGEQEGWDVTRTPSADHFDAYNTLDYTLSVENLFNVAQLGLAVSINNLADNHYDTVPNPAFYPQGLSQGERTGWLQLTYQY</sequence>
<dbReference type="GO" id="GO:0044718">
    <property type="term" value="P:siderophore transmembrane transport"/>
    <property type="evidence" value="ECO:0007669"/>
    <property type="project" value="TreeGrafter"/>
</dbReference>
<dbReference type="Gene3D" id="2.170.130.10">
    <property type="entry name" value="TonB-dependent receptor, plug domain"/>
    <property type="match status" value="1"/>
</dbReference>
<dbReference type="Pfam" id="PF00593">
    <property type="entry name" value="TonB_dep_Rec_b-barrel"/>
    <property type="match status" value="1"/>
</dbReference>
<dbReference type="PANTHER" id="PTHR30069:SF29">
    <property type="entry name" value="HEMOGLOBIN AND HEMOGLOBIN-HAPTOGLOBIN-BINDING PROTEIN 1-RELATED"/>
    <property type="match status" value="1"/>
</dbReference>
<evidence type="ECO:0000256" key="2">
    <source>
        <dbReference type="ARBA" id="ARBA00008143"/>
    </source>
</evidence>
<comment type="subcellular location">
    <subcellularLocation>
        <location evidence="1 11">Cell outer membrane</location>
        <topology evidence="1 11">Multi-pass membrane protein</topology>
    </subcellularLocation>
</comment>
<feature type="chain" id="PRO_5021847321" evidence="13">
    <location>
        <begin position="24"/>
        <end position="683"/>
    </location>
</feature>
<dbReference type="GO" id="GO:0015344">
    <property type="term" value="F:siderophore uptake transmembrane transporter activity"/>
    <property type="evidence" value="ECO:0007669"/>
    <property type="project" value="TreeGrafter"/>
</dbReference>
<evidence type="ECO:0000256" key="8">
    <source>
        <dbReference type="ARBA" id="ARBA00023136"/>
    </source>
</evidence>
<keyword evidence="7 12" id="KW-0798">TonB box</keyword>
<dbReference type="EMBL" id="VIKS01000005">
    <property type="protein sequence ID" value="TQV88077.1"/>
    <property type="molecule type" value="Genomic_DNA"/>
</dbReference>
<evidence type="ECO:0000256" key="5">
    <source>
        <dbReference type="ARBA" id="ARBA00022692"/>
    </source>
</evidence>
<keyword evidence="8 11" id="KW-0472">Membrane</keyword>
<comment type="similarity">
    <text evidence="2">Belongs to the TonB-dependent receptor family. Hemoglobin/haptoglobin binding protein subfamily.</text>
</comment>
<dbReference type="OrthoDB" id="9764669at2"/>
<feature type="signal peptide" evidence="13">
    <location>
        <begin position="1"/>
        <end position="23"/>
    </location>
</feature>
<evidence type="ECO:0000256" key="4">
    <source>
        <dbReference type="ARBA" id="ARBA00022452"/>
    </source>
</evidence>
<dbReference type="InterPro" id="IPR037066">
    <property type="entry name" value="Plug_dom_sf"/>
</dbReference>
<keyword evidence="6 13" id="KW-0732">Signal</keyword>
<dbReference type="AlphaFoldDB" id="A0A545UF24"/>
<name>A0A545UF24_9GAMM</name>
<dbReference type="PROSITE" id="PS52016">
    <property type="entry name" value="TONB_DEPENDENT_REC_3"/>
    <property type="match status" value="1"/>
</dbReference>
<protein>
    <submittedName>
        <fullName evidence="16">TonB-dependent receptor</fullName>
    </submittedName>
</protein>
<feature type="domain" description="TonB-dependent receptor plug" evidence="15">
    <location>
        <begin position="55"/>
        <end position="161"/>
    </location>
</feature>
<dbReference type="SUPFAM" id="SSF56935">
    <property type="entry name" value="Porins"/>
    <property type="match status" value="1"/>
</dbReference>
<evidence type="ECO:0000256" key="7">
    <source>
        <dbReference type="ARBA" id="ARBA00023077"/>
    </source>
</evidence>
<evidence type="ECO:0000256" key="9">
    <source>
        <dbReference type="ARBA" id="ARBA00023170"/>
    </source>
</evidence>
<evidence type="ECO:0000259" key="15">
    <source>
        <dbReference type="Pfam" id="PF07715"/>
    </source>
</evidence>
<dbReference type="Gene3D" id="2.40.170.20">
    <property type="entry name" value="TonB-dependent receptor, beta-barrel domain"/>
    <property type="match status" value="1"/>
</dbReference>
<dbReference type="CDD" id="cd01347">
    <property type="entry name" value="ligand_gated_channel"/>
    <property type="match status" value="1"/>
</dbReference>
<keyword evidence="10 11" id="KW-0998">Cell outer membrane</keyword>
<evidence type="ECO:0000313" key="17">
    <source>
        <dbReference type="Proteomes" id="UP000315439"/>
    </source>
</evidence>
<keyword evidence="4 11" id="KW-1134">Transmembrane beta strand</keyword>
<dbReference type="Proteomes" id="UP000315439">
    <property type="component" value="Unassembled WGS sequence"/>
</dbReference>